<keyword evidence="1" id="KW-0732">Signal</keyword>
<comment type="caution">
    <text evidence="2">The sequence shown here is derived from an EMBL/GenBank/DDBJ whole genome shotgun (WGS) entry which is preliminary data.</text>
</comment>
<evidence type="ECO:0000256" key="1">
    <source>
        <dbReference type="SAM" id="SignalP"/>
    </source>
</evidence>
<evidence type="ECO:0000313" key="3">
    <source>
        <dbReference type="Proteomes" id="UP000003179"/>
    </source>
</evidence>
<organism evidence="2 3">
    <name type="scientific">Cutibacterium modestum HL044PA1</name>
    <dbReference type="NCBI Taxonomy" id="765109"/>
    <lineage>
        <taxon>Bacteria</taxon>
        <taxon>Bacillati</taxon>
        <taxon>Actinomycetota</taxon>
        <taxon>Actinomycetes</taxon>
        <taxon>Propionibacteriales</taxon>
        <taxon>Propionibacteriaceae</taxon>
        <taxon>Cutibacterium</taxon>
        <taxon>Cutibacterium modestum</taxon>
    </lineage>
</organism>
<protein>
    <submittedName>
        <fullName evidence="2">Uncharacterized protein</fullName>
    </submittedName>
</protein>
<name>A0ABP2K969_9ACTN</name>
<keyword evidence="3" id="KW-1185">Reference proteome</keyword>
<evidence type="ECO:0000313" key="2">
    <source>
        <dbReference type="EMBL" id="EFS92554.1"/>
    </source>
</evidence>
<proteinExistence type="predicted"/>
<feature type="signal peptide" evidence="1">
    <location>
        <begin position="1"/>
        <end position="17"/>
    </location>
</feature>
<sequence>MIAVAIAMIAAASLSLAAYGSHGDETKAAGATNAVASATPLPHLIRFSPRERPIRTIFLMPWSAA</sequence>
<dbReference type="EMBL" id="ADZU01000020">
    <property type="protein sequence ID" value="EFS92554.1"/>
    <property type="molecule type" value="Genomic_DNA"/>
</dbReference>
<dbReference type="Proteomes" id="UP000003179">
    <property type="component" value="Unassembled WGS sequence"/>
</dbReference>
<reference evidence="2" key="1">
    <citation type="submission" date="2010-08" db="EMBL/GenBank/DDBJ databases">
        <authorList>
            <person name="Weinstock G."/>
            <person name="Sodergren E."/>
            <person name="Clifton S."/>
            <person name="Fulton L."/>
            <person name="Fulton B."/>
            <person name="Courtney L."/>
            <person name="Fronick C."/>
            <person name="Harrison M."/>
            <person name="Strong C."/>
            <person name="Farmer C."/>
            <person name="Delahaunty K."/>
            <person name="Markovic C."/>
            <person name="Hall O."/>
            <person name="Minx P."/>
            <person name="Tomlinson C."/>
            <person name="Mitreva M."/>
            <person name="Hou S."/>
            <person name="Chen J."/>
            <person name="Wollam A."/>
            <person name="Pepin K.H."/>
            <person name="Johnson M."/>
            <person name="Bhonagiri V."/>
            <person name="Zhang X."/>
            <person name="Suruliraj S."/>
            <person name="Warren W."/>
            <person name="Chinwalla A."/>
            <person name="Mardis E.R."/>
            <person name="Wilson R.K."/>
        </authorList>
    </citation>
    <scope>NUCLEOTIDE SEQUENCE [LARGE SCALE GENOMIC DNA]</scope>
    <source>
        <strain evidence="2">HL044PA1</strain>
    </source>
</reference>
<accession>A0ABP2K969</accession>
<gene>
    <name evidence="2" type="ORF">HMPREF9607_01257</name>
</gene>
<feature type="chain" id="PRO_5045552956" evidence="1">
    <location>
        <begin position="18"/>
        <end position="65"/>
    </location>
</feature>